<protein>
    <submittedName>
        <fullName evidence="2">RES domain-containing protein</fullName>
    </submittedName>
</protein>
<dbReference type="EMBL" id="JACIDY010000014">
    <property type="protein sequence ID" value="MBB3941671.1"/>
    <property type="molecule type" value="Genomic_DNA"/>
</dbReference>
<accession>A0A7W6FZU5</accession>
<sequence>MPRRGAVCGRFNAKGIAALYVATSPHTAIREANQVGDLQPTTIVAYDSDIDAVFDTRDPVKLARFEMTSEALADPRWRDQMTRGAQARTQAFAKALMAQRYNELLVRSFARGDRAGHQLGAVDLGR</sequence>
<dbReference type="Proteomes" id="UP000561459">
    <property type="component" value="Unassembled WGS sequence"/>
</dbReference>
<name>A0A7W6FZU5_9SPHN</name>
<dbReference type="AlphaFoldDB" id="A0A7W6FZU5"/>
<dbReference type="InterPro" id="IPR014914">
    <property type="entry name" value="RES_dom"/>
</dbReference>
<gene>
    <name evidence="2" type="ORF">GGR39_003352</name>
</gene>
<dbReference type="Pfam" id="PF08808">
    <property type="entry name" value="RES"/>
    <property type="match status" value="1"/>
</dbReference>
<feature type="domain" description="RES" evidence="1">
    <location>
        <begin position="9"/>
        <end position="112"/>
    </location>
</feature>
<comment type="caution">
    <text evidence="2">The sequence shown here is derived from an EMBL/GenBank/DDBJ whole genome shotgun (WGS) entry which is preliminary data.</text>
</comment>
<organism evidence="2 3">
    <name type="scientific">Novosphingobium fluoreni</name>
    <dbReference type="NCBI Taxonomy" id="1391222"/>
    <lineage>
        <taxon>Bacteria</taxon>
        <taxon>Pseudomonadati</taxon>
        <taxon>Pseudomonadota</taxon>
        <taxon>Alphaproteobacteria</taxon>
        <taxon>Sphingomonadales</taxon>
        <taxon>Sphingomonadaceae</taxon>
        <taxon>Novosphingobium</taxon>
    </lineage>
</organism>
<proteinExistence type="predicted"/>
<keyword evidence="3" id="KW-1185">Reference proteome</keyword>
<evidence type="ECO:0000313" key="2">
    <source>
        <dbReference type="EMBL" id="MBB3941671.1"/>
    </source>
</evidence>
<evidence type="ECO:0000313" key="3">
    <source>
        <dbReference type="Proteomes" id="UP000561459"/>
    </source>
</evidence>
<evidence type="ECO:0000259" key="1">
    <source>
        <dbReference type="Pfam" id="PF08808"/>
    </source>
</evidence>
<reference evidence="2 3" key="1">
    <citation type="submission" date="2020-08" db="EMBL/GenBank/DDBJ databases">
        <title>Genomic Encyclopedia of Type Strains, Phase IV (KMG-IV): sequencing the most valuable type-strain genomes for metagenomic binning, comparative biology and taxonomic classification.</title>
        <authorList>
            <person name="Goeker M."/>
        </authorList>
    </citation>
    <scope>NUCLEOTIDE SEQUENCE [LARGE SCALE GENOMIC DNA]</scope>
    <source>
        <strain evidence="2 3">DSM 27568</strain>
    </source>
</reference>
<dbReference type="RefSeq" id="WP_343055924.1">
    <property type="nucleotide sequence ID" value="NZ_JACIDY010000014.1"/>
</dbReference>